<reference evidence="1 2" key="1">
    <citation type="submission" date="2013-05" db="EMBL/GenBank/DDBJ databases">
        <authorList>
            <person name="Harkins D.M."/>
            <person name="Durkin A.S."/>
            <person name="Brinkac L.M."/>
            <person name="Haft D.H."/>
            <person name="Selengut J.D."/>
            <person name="Sanka R."/>
            <person name="DePew J."/>
            <person name="Purushe J."/>
            <person name="Hartskeerl R.A."/>
            <person name="Ahmed A."/>
            <person name="van der Linden H."/>
            <person name="Goris M.G.A."/>
            <person name="Vinetz J.M."/>
            <person name="Sutton G.G."/>
            <person name="Nierman W.C."/>
            <person name="Fouts D.E."/>
        </authorList>
    </citation>
    <scope>NUCLEOTIDE SEQUENCE [LARGE SCALE GENOMIC DNA]</scope>
    <source>
        <strain evidence="1 2">CZ214</strain>
    </source>
</reference>
<name>T0H133_9LEPT</name>
<sequence>MIKKNFSHSSESRTLKPEEKDFLLAIISEDDPESIGSRSIGFDSCSRTFGWSHGFNPIHSKRM</sequence>
<dbReference type="Proteomes" id="UP000015442">
    <property type="component" value="Unassembled WGS sequence"/>
</dbReference>
<dbReference type="EMBL" id="AKWY02000008">
    <property type="protein sequence ID" value="EQA73141.1"/>
    <property type="molecule type" value="Genomic_DNA"/>
</dbReference>
<organism evidence="1 2">
    <name type="scientific">Leptospira noguchii serovar Panama str. CZ214</name>
    <dbReference type="NCBI Taxonomy" id="1001595"/>
    <lineage>
        <taxon>Bacteria</taxon>
        <taxon>Pseudomonadati</taxon>
        <taxon>Spirochaetota</taxon>
        <taxon>Spirochaetia</taxon>
        <taxon>Leptospirales</taxon>
        <taxon>Leptospiraceae</taxon>
        <taxon>Leptospira</taxon>
    </lineage>
</organism>
<protein>
    <submittedName>
        <fullName evidence="1">Uncharacterized protein</fullName>
    </submittedName>
</protein>
<proteinExistence type="predicted"/>
<accession>T0H133</accession>
<evidence type="ECO:0000313" key="1">
    <source>
        <dbReference type="EMBL" id="EQA73141.1"/>
    </source>
</evidence>
<gene>
    <name evidence="1" type="ORF">LEP1GSC059_1659</name>
</gene>
<evidence type="ECO:0000313" key="2">
    <source>
        <dbReference type="Proteomes" id="UP000015442"/>
    </source>
</evidence>
<dbReference type="AlphaFoldDB" id="T0H133"/>
<comment type="caution">
    <text evidence="1">The sequence shown here is derived from an EMBL/GenBank/DDBJ whole genome shotgun (WGS) entry which is preliminary data.</text>
</comment>